<proteinExistence type="inferred from homology"/>
<protein>
    <recommendedName>
        <fullName evidence="1">ESAT-6-like protein</fullName>
    </recommendedName>
</protein>
<dbReference type="KEGG" id="mvd:AWU67_10905"/>
<dbReference type="InterPro" id="IPR010310">
    <property type="entry name" value="T7SS_ESAT-6-like"/>
</dbReference>
<evidence type="ECO:0000313" key="2">
    <source>
        <dbReference type="EMBL" id="AMB59287.1"/>
    </source>
</evidence>
<dbReference type="EMBL" id="CP014145">
    <property type="protein sequence ID" value="AMB59287.1"/>
    <property type="molecule type" value="Genomic_DNA"/>
</dbReference>
<dbReference type="Gene3D" id="1.10.287.1060">
    <property type="entry name" value="ESAT-6-like"/>
    <property type="match status" value="1"/>
</dbReference>
<dbReference type="AlphaFoldDB" id="A0A0X8E3Z6"/>
<reference evidence="2 3" key="1">
    <citation type="journal article" date="2016" name="J. Biotechnol.">
        <title>First complete genome sequence of a species in the genus Microterricola, an extremophilic cold active enzyme producing bacterial strain ERGS5:02 isolated from Sikkim Himalaya.</title>
        <authorList>
            <person name="Himanshu"/>
            <person name="Swarnkar M.K."/>
            <person name="Singh D."/>
            <person name="Kumar R."/>
        </authorList>
    </citation>
    <scope>NUCLEOTIDE SEQUENCE [LARGE SCALE GENOMIC DNA]</scope>
    <source>
        <strain evidence="2 3">ERGS5:02</strain>
    </source>
</reference>
<dbReference type="Pfam" id="PF06013">
    <property type="entry name" value="WXG100"/>
    <property type="match status" value="1"/>
</dbReference>
<dbReference type="RefSeq" id="WP_067228810.1">
    <property type="nucleotide sequence ID" value="NZ_CP014145.1"/>
</dbReference>
<accession>A0A0X8E3Z6</accession>
<gene>
    <name evidence="2" type="ORF">AWU67_10905</name>
</gene>
<dbReference type="InterPro" id="IPR036689">
    <property type="entry name" value="ESAT-6-like_sf"/>
</dbReference>
<sequence>MPQFSVDSDQIIATSNVVQAGIERLRAEAHSLTAQVNNLQGAWAGQASSAFQAAAGDWRTMNLQVDAILAALGQSLGSAGTHYAEIEQANARLFLR</sequence>
<organism evidence="2 3">
    <name type="scientific">Microterricola viridarii</name>
    <dbReference type="NCBI Taxonomy" id="412690"/>
    <lineage>
        <taxon>Bacteria</taxon>
        <taxon>Bacillati</taxon>
        <taxon>Actinomycetota</taxon>
        <taxon>Actinomycetes</taxon>
        <taxon>Micrococcales</taxon>
        <taxon>Microbacteriaceae</taxon>
        <taxon>Microterricola</taxon>
    </lineage>
</organism>
<dbReference type="OrthoDB" id="4231069at2"/>
<dbReference type="SUPFAM" id="SSF140453">
    <property type="entry name" value="EsxAB dimer-like"/>
    <property type="match status" value="1"/>
</dbReference>
<dbReference type="NCBIfam" id="TIGR03930">
    <property type="entry name" value="WXG100_ESAT6"/>
    <property type="match status" value="1"/>
</dbReference>
<comment type="similarity">
    <text evidence="1">Belongs to the WXG100 family.</text>
</comment>
<reference evidence="3" key="2">
    <citation type="submission" date="2016-01" db="EMBL/GenBank/DDBJ databases">
        <title>First complete genome sequence of a species in the genus Microterricola, an extremophilic cold active enzyme producing strain ERGS5:02 isolated from Sikkim Himalaya.</title>
        <authorList>
            <person name="Kumar R."/>
            <person name="Singh D."/>
            <person name="Swarnkar M.K."/>
        </authorList>
    </citation>
    <scope>NUCLEOTIDE SEQUENCE [LARGE SCALE GENOMIC DNA]</scope>
    <source>
        <strain evidence="3">ERGS5:02</strain>
    </source>
</reference>
<name>A0A0X8E3Z6_9MICO</name>
<evidence type="ECO:0000313" key="3">
    <source>
        <dbReference type="Proteomes" id="UP000058305"/>
    </source>
</evidence>
<dbReference type="Proteomes" id="UP000058305">
    <property type="component" value="Chromosome"/>
</dbReference>
<evidence type="ECO:0000256" key="1">
    <source>
        <dbReference type="RuleBase" id="RU362001"/>
    </source>
</evidence>
<keyword evidence="3" id="KW-1185">Reference proteome</keyword>